<evidence type="ECO:0000256" key="4">
    <source>
        <dbReference type="ARBA" id="ARBA00022833"/>
    </source>
</evidence>
<dbReference type="RefSeq" id="XP_031591100.2">
    <property type="nucleotide sequence ID" value="XM_031735240.2"/>
</dbReference>
<reference evidence="9" key="2">
    <citation type="submission" date="2025-09" db="UniProtKB">
        <authorList>
            <consortium name="Ensembl"/>
        </authorList>
    </citation>
    <scope>IDENTIFICATION</scope>
</reference>
<dbReference type="GO" id="GO:0008270">
    <property type="term" value="F:zinc ion binding"/>
    <property type="evidence" value="ECO:0007669"/>
    <property type="project" value="UniProtKB-KW"/>
</dbReference>
<dbReference type="SMART" id="SM00980">
    <property type="entry name" value="THAP"/>
    <property type="match status" value="1"/>
</dbReference>
<dbReference type="Pfam" id="PF13613">
    <property type="entry name" value="HTH_Tnp_4"/>
    <property type="match status" value="1"/>
</dbReference>
<gene>
    <name evidence="9" type="primary">LOC116316630</name>
</gene>
<dbReference type="PROSITE" id="PS50950">
    <property type="entry name" value="ZF_THAP"/>
    <property type="match status" value="1"/>
</dbReference>
<dbReference type="PANTHER" id="PTHR23080:SF133">
    <property type="entry name" value="SI:CH211-262I1.5-RELATED"/>
    <property type="match status" value="1"/>
</dbReference>
<evidence type="ECO:0000313" key="10">
    <source>
        <dbReference type="Proteomes" id="UP000472276"/>
    </source>
</evidence>
<dbReference type="GO" id="GO:0003677">
    <property type="term" value="F:DNA binding"/>
    <property type="evidence" value="ECO:0007669"/>
    <property type="project" value="UniProtKB-UniRule"/>
</dbReference>
<protein>
    <recommendedName>
        <fullName evidence="8">THAP-type domain-containing protein</fullName>
    </recommendedName>
</protein>
<dbReference type="InterPro" id="IPR027805">
    <property type="entry name" value="Transposase_HTH_dom"/>
</dbReference>
<feature type="domain" description="THAP-type" evidence="8">
    <location>
        <begin position="1"/>
        <end position="99"/>
    </location>
</feature>
<evidence type="ECO:0000256" key="3">
    <source>
        <dbReference type="ARBA" id="ARBA00022771"/>
    </source>
</evidence>
<keyword evidence="4" id="KW-0862">Zinc</keyword>
<dbReference type="PANTHER" id="PTHR23080">
    <property type="entry name" value="THAP DOMAIN PROTEIN"/>
    <property type="match status" value="1"/>
</dbReference>
<sequence>MARSCCIVNCHSRSHDSHGKPKAKGIGFYRIPSWKKNYSSDVSEVTKRQRMAWIAAIGRPNITFQNTPPHMLVCSKHFHKGKPAYKMMESDPDWAPSINLGRTELKVGRASSKQPHFSGPETDNPGEIHAGNPASGEQPMEYNSGLDHDYCCAPDVTVDQNMKLKKEMGTLRKEIQELKMQSAFGLQRFAGSDDDIQFYTGFASYRHFMMFWGLIEPSVHRVIHRSWSEATERRSEAVNASHMMQSLQPIDELFLFQMYLAAGLEERDLANRFGIHPFTVSCIISSWTTYLYTLLGSVCIWIDAEDIKAHLPDDFKDFPDTQVIVTCTELKCQIPSSTLLQREMFSKSHCTMKGLIGMAPHGAVTFVSSLYQGSISDKELFRRSGLVDHLTEDMAIMVDEGFLMSDCVDWKVYCPAFLSQNSQMLAHSGFKRQKIARLSAHVERVSRRVKENKLFDSVIPLSIAGSIKEIFTVACLLINYQNKPLVRARAKKHT</sequence>
<name>A0A668VCY1_OREAU</name>
<dbReference type="AlphaFoldDB" id="A0A668VCY1"/>
<keyword evidence="10" id="KW-1185">Reference proteome</keyword>
<reference evidence="9" key="1">
    <citation type="submission" date="2025-08" db="UniProtKB">
        <authorList>
            <consortium name="Ensembl"/>
        </authorList>
    </citation>
    <scope>IDENTIFICATION</scope>
</reference>
<evidence type="ECO:0000259" key="8">
    <source>
        <dbReference type="PROSITE" id="PS50950"/>
    </source>
</evidence>
<proteinExistence type="predicted"/>
<evidence type="ECO:0000256" key="5">
    <source>
        <dbReference type="ARBA" id="ARBA00023125"/>
    </source>
</evidence>
<dbReference type="Ensembl" id="ENSOABT00000049290.2">
    <property type="protein sequence ID" value="ENSOABP00000048053.2"/>
    <property type="gene ID" value="ENSOABG00000021444.2"/>
</dbReference>
<keyword evidence="2" id="KW-0479">Metal-binding</keyword>
<dbReference type="Pfam" id="PF13359">
    <property type="entry name" value="DDE_Tnp_4"/>
    <property type="match status" value="1"/>
</dbReference>
<evidence type="ECO:0000256" key="1">
    <source>
        <dbReference type="ARBA" id="ARBA00001968"/>
    </source>
</evidence>
<keyword evidence="3 6" id="KW-0863">Zinc-finger</keyword>
<dbReference type="KEGG" id="oau:116316630"/>
<evidence type="ECO:0000313" key="9">
    <source>
        <dbReference type="Ensembl" id="ENSOABP00000048053.2"/>
    </source>
</evidence>
<organism evidence="9 10">
    <name type="scientific">Oreochromis aureus</name>
    <name type="common">Israeli tilapia</name>
    <name type="synonym">Chromis aureus</name>
    <dbReference type="NCBI Taxonomy" id="47969"/>
    <lineage>
        <taxon>Eukaryota</taxon>
        <taxon>Metazoa</taxon>
        <taxon>Chordata</taxon>
        <taxon>Craniata</taxon>
        <taxon>Vertebrata</taxon>
        <taxon>Euteleostomi</taxon>
        <taxon>Actinopterygii</taxon>
        <taxon>Neopterygii</taxon>
        <taxon>Teleostei</taxon>
        <taxon>Neoteleostei</taxon>
        <taxon>Acanthomorphata</taxon>
        <taxon>Ovalentaria</taxon>
        <taxon>Cichlomorphae</taxon>
        <taxon>Cichliformes</taxon>
        <taxon>Cichlidae</taxon>
        <taxon>African cichlids</taxon>
        <taxon>Pseudocrenilabrinae</taxon>
        <taxon>Oreochromini</taxon>
        <taxon>Oreochromis</taxon>
    </lineage>
</organism>
<dbReference type="Pfam" id="PF05485">
    <property type="entry name" value="THAP"/>
    <property type="match status" value="1"/>
</dbReference>
<feature type="region of interest" description="Disordered" evidence="7">
    <location>
        <begin position="108"/>
        <end position="140"/>
    </location>
</feature>
<dbReference type="OMA" id="QPMEYNS"/>
<dbReference type="SUPFAM" id="SSF57716">
    <property type="entry name" value="Glucocorticoid receptor-like (DNA-binding domain)"/>
    <property type="match status" value="1"/>
</dbReference>
<dbReference type="GeneID" id="116316630"/>
<dbReference type="Proteomes" id="UP000472276">
    <property type="component" value="Unassembled WGS sequence"/>
</dbReference>
<evidence type="ECO:0000256" key="2">
    <source>
        <dbReference type="ARBA" id="ARBA00022723"/>
    </source>
</evidence>
<dbReference type="InterPro" id="IPR027806">
    <property type="entry name" value="HARBI1_dom"/>
</dbReference>
<evidence type="ECO:0000256" key="6">
    <source>
        <dbReference type="PROSITE-ProRule" id="PRU00309"/>
    </source>
</evidence>
<comment type="cofactor">
    <cofactor evidence="1">
        <name>a divalent metal cation</name>
        <dbReference type="ChEBI" id="CHEBI:60240"/>
    </cofactor>
</comment>
<keyword evidence="5 6" id="KW-0238">DNA-binding</keyword>
<accession>A0A668VCY1</accession>
<dbReference type="InterPro" id="IPR006612">
    <property type="entry name" value="THAP_Znf"/>
</dbReference>
<evidence type="ECO:0000256" key="7">
    <source>
        <dbReference type="SAM" id="MobiDB-lite"/>
    </source>
</evidence>